<accession>A0A840ZQN8</accession>
<name>A0A840ZQN8_9HYPH</name>
<feature type="region of interest" description="Disordered" evidence="1">
    <location>
        <begin position="72"/>
        <end position="122"/>
    </location>
</feature>
<dbReference type="EMBL" id="JACHOP010000030">
    <property type="protein sequence ID" value="MBB5759916.1"/>
    <property type="molecule type" value="Genomic_DNA"/>
</dbReference>
<sequence>MLRPGFVLGVTGPAAILTLLALPMVRHGADALAAPATAPRVSLEAPVAAPLPGLRPYDTAISPIHLATAPRPLDRVKPAAPTREVQEMPAKPKRLTREGCETPISSLAGPEARRMVPGRCMA</sequence>
<evidence type="ECO:0000313" key="3">
    <source>
        <dbReference type="Proteomes" id="UP000583454"/>
    </source>
</evidence>
<organism evidence="2 3">
    <name type="scientific">Methylorubrum rhodinum</name>
    <dbReference type="NCBI Taxonomy" id="29428"/>
    <lineage>
        <taxon>Bacteria</taxon>
        <taxon>Pseudomonadati</taxon>
        <taxon>Pseudomonadota</taxon>
        <taxon>Alphaproteobacteria</taxon>
        <taxon>Hyphomicrobiales</taxon>
        <taxon>Methylobacteriaceae</taxon>
        <taxon>Methylorubrum</taxon>
    </lineage>
</organism>
<comment type="caution">
    <text evidence="2">The sequence shown here is derived from an EMBL/GenBank/DDBJ whole genome shotgun (WGS) entry which is preliminary data.</text>
</comment>
<evidence type="ECO:0000256" key="1">
    <source>
        <dbReference type="SAM" id="MobiDB-lite"/>
    </source>
</evidence>
<reference evidence="2 3" key="1">
    <citation type="submission" date="2020-08" db="EMBL/GenBank/DDBJ databases">
        <title>Genomic Encyclopedia of Type Strains, Phase IV (KMG-IV): sequencing the most valuable type-strain genomes for metagenomic binning, comparative biology and taxonomic classification.</title>
        <authorList>
            <person name="Goeker M."/>
        </authorList>
    </citation>
    <scope>NUCLEOTIDE SEQUENCE [LARGE SCALE GENOMIC DNA]</scope>
    <source>
        <strain evidence="2 3">DSM 2163</strain>
    </source>
</reference>
<proteinExistence type="predicted"/>
<keyword evidence="3" id="KW-1185">Reference proteome</keyword>
<gene>
    <name evidence="2" type="ORF">HNR00_004653</name>
</gene>
<dbReference type="AlphaFoldDB" id="A0A840ZQN8"/>
<evidence type="ECO:0000313" key="2">
    <source>
        <dbReference type="EMBL" id="MBB5759916.1"/>
    </source>
</evidence>
<dbReference type="RefSeq" id="WP_183573427.1">
    <property type="nucleotide sequence ID" value="NZ_JACHOP010000030.1"/>
</dbReference>
<protein>
    <submittedName>
        <fullName evidence="2">Uncharacterized protein</fullName>
    </submittedName>
</protein>
<dbReference type="Proteomes" id="UP000583454">
    <property type="component" value="Unassembled WGS sequence"/>
</dbReference>